<sequence length="164" mass="17787">MRDVYAGLGFIIAGVVTIITAQQFPTLPSLQYGPSLFPSLIGGGFCIGGAVLAFSALWQRKKVFAHDVQGTPETAKPESEKLNLALILPPLAIVFYILASDYIGALLSMIIIMLVLMLVRKTKPYIAVTTSIIVSWAIYFIFSRYLLIPLPQGSLLGGSLPWIS</sequence>
<proteinExistence type="predicted"/>
<evidence type="ECO:0000259" key="2">
    <source>
        <dbReference type="Pfam" id="PF07331"/>
    </source>
</evidence>
<keyword evidence="1" id="KW-0812">Transmembrane</keyword>
<feature type="transmembrane region" description="Helical" evidence="1">
    <location>
        <begin position="125"/>
        <end position="147"/>
    </location>
</feature>
<feature type="transmembrane region" description="Helical" evidence="1">
    <location>
        <begin position="36"/>
        <end position="58"/>
    </location>
</feature>
<feature type="transmembrane region" description="Helical" evidence="1">
    <location>
        <begin position="86"/>
        <end position="119"/>
    </location>
</feature>
<name>A0A0F9Y632_9ZZZZ</name>
<feature type="transmembrane region" description="Helical" evidence="1">
    <location>
        <begin position="5"/>
        <end position="24"/>
    </location>
</feature>
<dbReference type="InterPro" id="IPR009936">
    <property type="entry name" value="DUF1468"/>
</dbReference>
<accession>A0A0F9Y632</accession>
<reference evidence="3" key="1">
    <citation type="journal article" date="2015" name="Nature">
        <title>Complex archaea that bridge the gap between prokaryotes and eukaryotes.</title>
        <authorList>
            <person name="Spang A."/>
            <person name="Saw J.H."/>
            <person name="Jorgensen S.L."/>
            <person name="Zaremba-Niedzwiedzka K."/>
            <person name="Martijn J."/>
            <person name="Lind A.E."/>
            <person name="van Eijk R."/>
            <person name="Schleper C."/>
            <person name="Guy L."/>
            <person name="Ettema T.J."/>
        </authorList>
    </citation>
    <scope>NUCLEOTIDE SEQUENCE</scope>
</reference>
<evidence type="ECO:0000313" key="3">
    <source>
        <dbReference type="EMBL" id="KKO07357.1"/>
    </source>
</evidence>
<protein>
    <recommendedName>
        <fullName evidence="2">DUF1468 domain-containing protein</fullName>
    </recommendedName>
</protein>
<dbReference type="AlphaFoldDB" id="A0A0F9Y632"/>
<keyword evidence="1" id="KW-0472">Membrane</keyword>
<dbReference type="Pfam" id="PF07331">
    <property type="entry name" value="TctB"/>
    <property type="match status" value="1"/>
</dbReference>
<evidence type="ECO:0000256" key="1">
    <source>
        <dbReference type="SAM" id="Phobius"/>
    </source>
</evidence>
<gene>
    <name evidence="3" type="ORF">LCGC14_0059250</name>
</gene>
<dbReference type="EMBL" id="LAZR01000013">
    <property type="protein sequence ID" value="KKO07357.1"/>
    <property type="molecule type" value="Genomic_DNA"/>
</dbReference>
<feature type="domain" description="DUF1468" evidence="2">
    <location>
        <begin position="6"/>
        <end position="151"/>
    </location>
</feature>
<keyword evidence="1" id="KW-1133">Transmembrane helix</keyword>
<organism evidence="3">
    <name type="scientific">marine sediment metagenome</name>
    <dbReference type="NCBI Taxonomy" id="412755"/>
    <lineage>
        <taxon>unclassified sequences</taxon>
        <taxon>metagenomes</taxon>
        <taxon>ecological metagenomes</taxon>
    </lineage>
</organism>
<comment type="caution">
    <text evidence="3">The sequence shown here is derived from an EMBL/GenBank/DDBJ whole genome shotgun (WGS) entry which is preliminary data.</text>
</comment>